<evidence type="ECO:0000256" key="2">
    <source>
        <dbReference type="ARBA" id="ARBA00022448"/>
    </source>
</evidence>
<comment type="caution">
    <text evidence="10">The sequence shown here is derived from an EMBL/GenBank/DDBJ whole genome shotgun (WGS) entry which is preliminary data.</text>
</comment>
<reference evidence="10" key="1">
    <citation type="journal article" date="2014" name="Front. Microbiol.">
        <title>High frequency of phylogenetically diverse reductive dehalogenase-homologous genes in deep subseafloor sedimentary metagenomes.</title>
        <authorList>
            <person name="Kawai M."/>
            <person name="Futagami T."/>
            <person name="Toyoda A."/>
            <person name="Takaki Y."/>
            <person name="Nishi S."/>
            <person name="Hori S."/>
            <person name="Arai W."/>
            <person name="Tsubouchi T."/>
            <person name="Morono Y."/>
            <person name="Uchiyama I."/>
            <person name="Ito T."/>
            <person name="Fujiyama A."/>
            <person name="Inagaki F."/>
            <person name="Takami H."/>
        </authorList>
    </citation>
    <scope>NUCLEOTIDE SEQUENCE</scope>
    <source>
        <strain evidence="10">Expedition CK06-06</strain>
    </source>
</reference>
<evidence type="ECO:0000256" key="6">
    <source>
        <dbReference type="ARBA" id="ARBA00022989"/>
    </source>
</evidence>
<gene>
    <name evidence="10" type="ORF">S01H1_59052</name>
</gene>
<evidence type="ECO:0008006" key="11">
    <source>
        <dbReference type="Google" id="ProtNLM"/>
    </source>
</evidence>
<feature type="non-terminal residue" evidence="10">
    <location>
        <position position="1"/>
    </location>
</feature>
<protein>
    <recommendedName>
        <fullName evidence="11">Sodium-translocating pyrophosphatase</fullName>
    </recommendedName>
</protein>
<dbReference type="GO" id="GO:0004427">
    <property type="term" value="F:inorganic diphosphate phosphatase activity"/>
    <property type="evidence" value="ECO:0007669"/>
    <property type="project" value="InterPro"/>
</dbReference>
<dbReference type="Pfam" id="PF03030">
    <property type="entry name" value="H_PPase"/>
    <property type="match status" value="1"/>
</dbReference>
<evidence type="ECO:0000256" key="7">
    <source>
        <dbReference type="ARBA" id="ARBA00023065"/>
    </source>
</evidence>
<organism evidence="10">
    <name type="scientific">marine sediment metagenome</name>
    <dbReference type="NCBI Taxonomy" id="412755"/>
    <lineage>
        <taxon>unclassified sequences</taxon>
        <taxon>metagenomes</taxon>
        <taxon>ecological metagenomes</taxon>
    </lineage>
</organism>
<keyword evidence="2" id="KW-0813">Transport</keyword>
<evidence type="ECO:0000256" key="1">
    <source>
        <dbReference type="ARBA" id="ARBA00004127"/>
    </source>
</evidence>
<feature type="transmembrane region" description="Helical" evidence="9">
    <location>
        <begin position="87"/>
        <end position="109"/>
    </location>
</feature>
<evidence type="ECO:0000313" key="10">
    <source>
        <dbReference type="EMBL" id="GAG24489.1"/>
    </source>
</evidence>
<evidence type="ECO:0000256" key="8">
    <source>
        <dbReference type="ARBA" id="ARBA00023136"/>
    </source>
</evidence>
<feature type="transmembrane region" description="Helical" evidence="9">
    <location>
        <begin position="115"/>
        <end position="134"/>
    </location>
</feature>
<comment type="subcellular location">
    <subcellularLocation>
        <location evidence="1">Endomembrane system</location>
        <topology evidence="1">Multi-pass membrane protein</topology>
    </subcellularLocation>
</comment>
<dbReference type="GO" id="GO:0012505">
    <property type="term" value="C:endomembrane system"/>
    <property type="evidence" value="ECO:0007669"/>
    <property type="project" value="UniProtKB-SubCell"/>
</dbReference>
<keyword evidence="8 9" id="KW-0472">Membrane</keyword>
<keyword evidence="6 9" id="KW-1133">Transmembrane helix</keyword>
<dbReference type="PANTHER" id="PTHR31998">
    <property type="entry name" value="K(+)-INSENSITIVE PYROPHOSPHATE-ENERGIZED PROTON PUMP"/>
    <property type="match status" value="1"/>
</dbReference>
<accession>X0W152</accession>
<evidence type="ECO:0000256" key="9">
    <source>
        <dbReference type="SAM" id="Phobius"/>
    </source>
</evidence>
<name>X0W152_9ZZZZ</name>
<dbReference type="AlphaFoldDB" id="X0W152"/>
<evidence type="ECO:0000256" key="3">
    <source>
        <dbReference type="ARBA" id="ARBA00022692"/>
    </source>
</evidence>
<proteinExistence type="predicted"/>
<dbReference type="EMBL" id="BARS01038601">
    <property type="protein sequence ID" value="GAG24489.1"/>
    <property type="molecule type" value="Genomic_DNA"/>
</dbReference>
<dbReference type="GO" id="GO:0016020">
    <property type="term" value="C:membrane"/>
    <property type="evidence" value="ECO:0007669"/>
    <property type="project" value="InterPro"/>
</dbReference>
<evidence type="ECO:0000256" key="5">
    <source>
        <dbReference type="ARBA" id="ARBA00022967"/>
    </source>
</evidence>
<dbReference type="InterPro" id="IPR004131">
    <property type="entry name" value="PPase-energised_H-pump"/>
</dbReference>
<keyword evidence="3 9" id="KW-0812">Transmembrane</keyword>
<keyword evidence="4" id="KW-0460">Magnesium</keyword>
<keyword evidence="7" id="KW-0406">Ion transport</keyword>
<sequence>ALALFSAFQKTANLKFISLTNVETVIGLLIGALMPFAMASLTMKAVGKTADKMVLEIRRQFKEIKGLMEGKAKPDSDRCIDIVTRGALVEMILPGLLAIVAPLAVGFFIGPESLGGFLVGATSTGVLLGIFMANSGAAWDNAKKWIEEGNLGGRGTEVHRASIIGDTVGDPLKDTAGPSMNILIKLMAVVSLVFAPLIM</sequence>
<evidence type="ECO:0000256" key="4">
    <source>
        <dbReference type="ARBA" id="ARBA00022842"/>
    </source>
</evidence>
<feature type="transmembrane region" description="Helical" evidence="9">
    <location>
        <begin position="182"/>
        <end position="198"/>
    </location>
</feature>
<dbReference type="GO" id="GO:0009678">
    <property type="term" value="F:diphosphate hydrolysis-driven proton transmembrane transporter activity"/>
    <property type="evidence" value="ECO:0007669"/>
    <property type="project" value="InterPro"/>
</dbReference>
<feature type="transmembrane region" description="Helical" evidence="9">
    <location>
        <begin position="24"/>
        <end position="43"/>
    </location>
</feature>
<keyword evidence="5" id="KW-1278">Translocase</keyword>